<dbReference type="RefSeq" id="WP_073032568.1">
    <property type="nucleotide sequence ID" value="NZ_FQXJ01000025.1"/>
</dbReference>
<reference evidence="2" key="1">
    <citation type="submission" date="2016-11" db="EMBL/GenBank/DDBJ databases">
        <authorList>
            <person name="Varghese N."/>
            <person name="Submissions S."/>
        </authorList>
    </citation>
    <scope>NUCLEOTIDE SEQUENCE [LARGE SCALE GENOMIC DNA]</scope>
    <source>
        <strain evidence="2">DSM 15449</strain>
    </source>
</reference>
<organism evidence="1 2">
    <name type="scientific">Desulfosporosinus lacus DSM 15449</name>
    <dbReference type="NCBI Taxonomy" id="1121420"/>
    <lineage>
        <taxon>Bacteria</taxon>
        <taxon>Bacillati</taxon>
        <taxon>Bacillota</taxon>
        <taxon>Clostridia</taxon>
        <taxon>Eubacteriales</taxon>
        <taxon>Desulfitobacteriaceae</taxon>
        <taxon>Desulfosporosinus</taxon>
    </lineage>
</organism>
<evidence type="ECO:0000313" key="1">
    <source>
        <dbReference type="EMBL" id="SHI78749.1"/>
    </source>
</evidence>
<protein>
    <submittedName>
        <fullName evidence="1">Uncharacterized protein</fullName>
    </submittedName>
</protein>
<dbReference type="AlphaFoldDB" id="A0A1M6E021"/>
<proteinExistence type="predicted"/>
<name>A0A1M6E021_9FIRM</name>
<accession>A0A1M6E021</accession>
<sequence>MAKSSCMKCGSNQFEVVHANNLEGTTRAVLFVQCTNCGSVVGVLDFLNVSLKAERMKSDLRTLAEKILVHIKDI</sequence>
<keyword evidence="2" id="KW-1185">Reference proteome</keyword>
<evidence type="ECO:0000313" key="2">
    <source>
        <dbReference type="Proteomes" id="UP000183954"/>
    </source>
</evidence>
<gene>
    <name evidence="1" type="ORF">SAMN02746098_04644</name>
</gene>
<dbReference type="Proteomes" id="UP000183954">
    <property type="component" value="Unassembled WGS sequence"/>
</dbReference>
<dbReference type="OrthoDB" id="1798861at2"/>
<dbReference type="EMBL" id="FQXJ01000025">
    <property type="protein sequence ID" value="SHI78749.1"/>
    <property type="molecule type" value="Genomic_DNA"/>
</dbReference>